<dbReference type="Gene3D" id="3.20.20.70">
    <property type="entry name" value="Aldolase class I"/>
    <property type="match status" value="1"/>
</dbReference>
<dbReference type="InterPro" id="IPR020007">
    <property type="entry name" value="NeuB/NeuA"/>
</dbReference>
<dbReference type="SUPFAM" id="SSF51569">
    <property type="entry name" value="Aldolase"/>
    <property type="match status" value="1"/>
</dbReference>
<dbReference type="EC" id="2.5.1.56" evidence="2"/>
<dbReference type="GO" id="GO:0050462">
    <property type="term" value="F:N-acetylneuraminate synthase activity"/>
    <property type="evidence" value="ECO:0007669"/>
    <property type="project" value="UniProtKB-EC"/>
</dbReference>
<dbReference type="InterPro" id="IPR013785">
    <property type="entry name" value="Aldolase_TIM"/>
</dbReference>
<dbReference type="CDD" id="cd11615">
    <property type="entry name" value="SAF_NeuB_like"/>
    <property type="match status" value="1"/>
</dbReference>
<evidence type="ECO:0000313" key="2">
    <source>
        <dbReference type="EMBL" id="MCL1141724.1"/>
    </source>
</evidence>
<evidence type="ECO:0000313" key="3">
    <source>
        <dbReference type="Proteomes" id="UP001139333"/>
    </source>
</evidence>
<dbReference type="GO" id="GO:0016051">
    <property type="term" value="P:carbohydrate biosynthetic process"/>
    <property type="evidence" value="ECO:0007669"/>
    <property type="project" value="InterPro"/>
</dbReference>
<comment type="caution">
    <text evidence="2">The sequence shown here is derived from an EMBL/GenBank/DDBJ whole genome shotgun (WGS) entry which is preliminary data.</text>
</comment>
<dbReference type="EMBL" id="JAKIKP010000002">
    <property type="protein sequence ID" value="MCL1141724.1"/>
    <property type="molecule type" value="Genomic_DNA"/>
</dbReference>
<proteinExistence type="predicted"/>
<dbReference type="NCBIfam" id="TIGR03569">
    <property type="entry name" value="NeuB_NnaB"/>
    <property type="match status" value="1"/>
</dbReference>
<dbReference type="SUPFAM" id="SSF51269">
    <property type="entry name" value="AFP III-like domain"/>
    <property type="match status" value="1"/>
</dbReference>
<accession>A0A9X2CKK5</accession>
<dbReference type="InterPro" id="IPR013132">
    <property type="entry name" value="PseI/NeuA/B-like_N"/>
</dbReference>
<dbReference type="PROSITE" id="PS50844">
    <property type="entry name" value="AFP_LIKE"/>
    <property type="match status" value="1"/>
</dbReference>
<dbReference type="InterPro" id="IPR051690">
    <property type="entry name" value="PseI-like"/>
</dbReference>
<feature type="domain" description="AFP-like" evidence="1">
    <location>
        <begin position="307"/>
        <end position="360"/>
    </location>
</feature>
<keyword evidence="2" id="KW-0808">Transferase</keyword>
<keyword evidence="3" id="KW-1185">Reference proteome</keyword>
<protein>
    <submittedName>
        <fullName evidence="2">N-acetylneuraminate synthase</fullName>
        <ecNumber evidence="2">2.5.1.56</ecNumber>
    </submittedName>
</protein>
<evidence type="ECO:0000259" key="1">
    <source>
        <dbReference type="PROSITE" id="PS50844"/>
    </source>
</evidence>
<dbReference type="InterPro" id="IPR036732">
    <property type="entry name" value="AFP_Neu5c_C_sf"/>
</dbReference>
<organism evidence="2 3">
    <name type="scientific">Shewanella gaetbuli</name>
    <dbReference type="NCBI Taxonomy" id="220752"/>
    <lineage>
        <taxon>Bacteria</taxon>
        <taxon>Pseudomonadati</taxon>
        <taxon>Pseudomonadota</taxon>
        <taxon>Gammaproteobacteria</taxon>
        <taxon>Alteromonadales</taxon>
        <taxon>Shewanellaceae</taxon>
        <taxon>Shewanella</taxon>
    </lineage>
</organism>
<dbReference type="Pfam" id="PF03102">
    <property type="entry name" value="NeuB"/>
    <property type="match status" value="1"/>
</dbReference>
<name>A0A9X2CKK5_9GAMM</name>
<dbReference type="InterPro" id="IPR006190">
    <property type="entry name" value="SAF_AFP_Neu5Ac"/>
</dbReference>
<dbReference type="RefSeq" id="WP_248994410.1">
    <property type="nucleotide sequence ID" value="NZ_JAKIKP010000002.1"/>
</dbReference>
<gene>
    <name evidence="2" type="primary">neuB</name>
    <name evidence="2" type="ORF">L2672_03260</name>
</gene>
<sequence length="360" mass="39403">MKQTLVIAEAGVNHNGSLNMALKLVDAAVKAGVDIVKFQTFKAKNLVTQSASKAQYQIKSTGAEESQLSMLTRLELSHDEHFQLLEYCRSQNIEFLSTAFDFESLDFLVNQIRVSRLKIPSGELTNSPFVLAHARTGLNIILSTGMATLAEVKHALAVIAFGYTESNNAAPSQEAFEKAFQSEAGQRALKDNVILLHCTTEYPAPFNEINLNAMDTLRDQFGLVVGYSDHSKGITIPIAAVAKRAQVIEKHFTLDCTLPGPDHPASIEPDKLSLMVSAIREVEQALGDGIKIPTPSELNNLHVARKSLVAQTDIIKGEYFTDNNLTIKRPGNGMSPDHLWRLTSGEIASKNYLAGELIDE</sequence>
<reference evidence="2" key="1">
    <citation type="submission" date="2022-01" db="EMBL/GenBank/DDBJ databases">
        <title>Whole genome-based taxonomy of the Shewanellaceae.</title>
        <authorList>
            <person name="Martin-Rodriguez A.J."/>
        </authorList>
    </citation>
    <scope>NUCLEOTIDE SEQUENCE</scope>
    <source>
        <strain evidence="2">DSM 16422</strain>
    </source>
</reference>
<dbReference type="PANTHER" id="PTHR42966:SF1">
    <property type="entry name" value="SIALIC ACID SYNTHASE"/>
    <property type="match status" value="1"/>
</dbReference>
<dbReference type="InterPro" id="IPR057736">
    <property type="entry name" value="SAF_PseI/NeuA/NeuB"/>
</dbReference>
<dbReference type="GO" id="GO:0047444">
    <property type="term" value="F:N-acylneuraminate-9-phosphate synthase activity"/>
    <property type="evidence" value="ECO:0007669"/>
    <property type="project" value="TreeGrafter"/>
</dbReference>
<dbReference type="PANTHER" id="PTHR42966">
    <property type="entry name" value="N-ACETYLNEURAMINATE SYNTHASE"/>
    <property type="match status" value="1"/>
</dbReference>
<dbReference type="Gene3D" id="3.90.1210.10">
    <property type="entry name" value="Antifreeze-like/N-acetylneuraminic acid synthase C-terminal domain"/>
    <property type="match status" value="1"/>
</dbReference>
<dbReference type="Proteomes" id="UP001139333">
    <property type="component" value="Unassembled WGS sequence"/>
</dbReference>
<dbReference type="AlphaFoldDB" id="A0A9X2CKK5"/>